<keyword evidence="4" id="KW-1185">Reference proteome</keyword>
<dbReference type="EMBL" id="JAUUTY010000003">
    <property type="protein sequence ID" value="KAK1661402.1"/>
    <property type="molecule type" value="Genomic_DNA"/>
</dbReference>
<evidence type="ECO:0000313" key="4">
    <source>
        <dbReference type="Proteomes" id="UP001231189"/>
    </source>
</evidence>
<gene>
    <name evidence="3" type="ORF">QYE76_049561</name>
</gene>
<feature type="region of interest" description="Disordered" evidence="2">
    <location>
        <begin position="1"/>
        <end position="63"/>
    </location>
</feature>
<dbReference type="AlphaFoldDB" id="A0AAD8WG63"/>
<evidence type="ECO:0000313" key="3">
    <source>
        <dbReference type="EMBL" id="KAK1661402.1"/>
    </source>
</evidence>
<reference evidence="3" key="1">
    <citation type="submission" date="2023-07" db="EMBL/GenBank/DDBJ databases">
        <title>A chromosome-level genome assembly of Lolium multiflorum.</title>
        <authorList>
            <person name="Chen Y."/>
            <person name="Copetti D."/>
            <person name="Kolliker R."/>
            <person name="Studer B."/>
        </authorList>
    </citation>
    <scope>NUCLEOTIDE SEQUENCE</scope>
    <source>
        <strain evidence="3">02402/16</strain>
        <tissue evidence="3">Leaf</tissue>
    </source>
</reference>
<evidence type="ECO:0000256" key="1">
    <source>
        <dbReference type="SAM" id="Coils"/>
    </source>
</evidence>
<accession>A0AAD8WG63</accession>
<evidence type="ECO:0000256" key="2">
    <source>
        <dbReference type="SAM" id="MobiDB-lite"/>
    </source>
</evidence>
<feature type="compositionally biased region" description="Basic residues" evidence="2">
    <location>
        <begin position="28"/>
        <end position="40"/>
    </location>
</feature>
<sequence>MAKADHRRGPATESSEVRRRKLEAAAEKKHRRNLARWKASRGKEAAQVCRERGSAATGGNEETRGEGLEVLWNGANAEKGMKMNCSALIWREEEMGRKPPGRGGSLLGPPRGTQILAHDSIGGPRALSPHPELKYHVEDLDFMLHETQKELDNCRVYINQTRAYLAQQTDTIRILSHERKTLRQQCAKKDATIARFRAKIVSLEATVKAQEDQLMELAEEGEEQGGAAF</sequence>
<organism evidence="3 4">
    <name type="scientific">Lolium multiflorum</name>
    <name type="common">Italian ryegrass</name>
    <name type="synonym">Lolium perenne subsp. multiflorum</name>
    <dbReference type="NCBI Taxonomy" id="4521"/>
    <lineage>
        <taxon>Eukaryota</taxon>
        <taxon>Viridiplantae</taxon>
        <taxon>Streptophyta</taxon>
        <taxon>Embryophyta</taxon>
        <taxon>Tracheophyta</taxon>
        <taxon>Spermatophyta</taxon>
        <taxon>Magnoliopsida</taxon>
        <taxon>Liliopsida</taxon>
        <taxon>Poales</taxon>
        <taxon>Poaceae</taxon>
        <taxon>BOP clade</taxon>
        <taxon>Pooideae</taxon>
        <taxon>Poodae</taxon>
        <taxon>Poeae</taxon>
        <taxon>Poeae Chloroplast Group 2 (Poeae type)</taxon>
        <taxon>Loliodinae</taxon>
        <taxon>Loliinae</taxon>
        <taxon>Lolium</taxon>
    </lineage>
</organism>
<name>A0AAD8WG63_LOLMU</name>
<comment type="caution">
    <text evidence="3">The sequence shown here is derived from an EMBL/GenBank/DDBJ whole genome shotgun (WGS) entry which is preliminary data.</text>
</comment>
<dbReference type="Proteomes" id="UP001231189">
    <property type="component" value="Unassembled WGS sequence"/>
</dbReference>
<feature type="compositionally biased region" description="Basic and acidic residues" evidence="2">
    <location>
        <begin position="41"/>
        <end position="53"/>
    </location>
</feature>
<feature type="coiled-coil region" evidence="1">
    <location>
        <begin position="165"/>
        <end position="220"/>
    </location>
</feature>
<keyword evidence="1" id="KW-0175">Coiled coil</keyword>
<protein>
    <submittedName>
        <fullName evidence="3">Uncharacterized protein</fullName>
    </submittedName>
</protein>
<proteinExistence type="predicted"/>